<dbReference type="Pfam" id="PF13635">
    <property type="entry name" value="DUF4143"/>
    <property type="match status" value="1"/>
</dbReference>
<name>A0A832WNE0_9CREN</name>
<comment type="caution">
    <text evidence="2">The sequence shown here is derived from an EMBL/GenBank/DDBJ whole genome shotgun (WGS) entry which is preliminary data.</text>
</comment>
<dbReference type="PANTHER" id="PTHR33295">
    <property type="entry name" value="ATPASE"/>
    <property type="match status" value="1"/>
</dbReference>
<keyword evidence="2" id="KW-0547">Nucleotide-binding</keyword>
<organism evidence="2 3">
    <name type="scientific">Sulfurisphaera tokodaii</name>
    <dbReference type="NCBI Taxonomy" id="111955"/>
    <lineage>
        <taxon>Archaea</taxon>
        <taxon>Thermoproteota</taxon>
        <taxon>Thermoprotei</taxon>
        <taxon>Sulfolobales</taxon>
        <taxon>Sulfolobaceae</taxon>
        <taxon>Sulfurisphaera</taxon>
    </lineage>
</organism>
<dbReference type="GeneID" id="1459132"/>
<reference evidence="2" key="1">
    <citation type="journal article" date="2020" name="bioRxiv">
        <title>A rank-normalized archaeal taxonomy based on genome phylogeny resolves widespread incomplete and uneven classifications.</title>
        <authorList>
            <person name="Rinke C."/>
            <person name="Chuvochina M."/>
            <person name="Mussig A.J."/>
            <person name="Chaumeil P.-A."/>
            <person name="Waite D.W."/>
            <person name="Whitman W.B."/>
            <person name="Parks D.H."/>
            <person name="Hugenholtz P."/>
        </authorList>
    </citation>
    <scope>NUCLEOTIDE SEQUENCE</scope>
    <source>
        <strain evidence="2">UBA8838</strain>
    </source>
</reference>
<dbReference type="AlphaFoldDB" id="A0A832WNE0"/>
<evidence type="ECO:0000313" key="2">
    <source>
        <dbReference type="EMBL" id="HII73025.1"/>
    </source>
</evidence>
<dbReference type="SMART" id="SM00382">
    <property type="entry name" value="AAA"/>
    <property type="match status" value="1"/>
</dbReference>
<dbReference type="InterPro" id="IPR027417">
    <property type="entry name" value="P-loop_NTPase"/>
</dbReference>
<protein>
    <submittedName>
        <fullName evidence="2">ATP-binding protein</fullName>
    </submittedName>
</protein>
<proteinExistence type="predicted"/>
<sequence length="396" mass="46510">MEEFSDLNPWWYSDNWKDKHIEDWESQKIKWRPNWIDEISLTPFSLNFIYGPRQTGKTTGLKIMIKELIEKGKDPKSIFYLDLDYIASFQELREIISEFIKEKRKRKVESTILILDEVTSVEDWWKIVKYYIDKGEFSKDVIIVSGSSSLGVTKSVERFPGRRGYGKEVLVLPLSFPQFVEVHGYKIDKVLTDSALALSLFDEYKKKGGFPKSINEHKDAGEALIYGIISEIFKAKREVGKVQDILRSIMTKIPSVMSFNSIANDLGISHLTVEDYVKLLKDIFLVDIAYYKVGNEVNRKKEKKIFFRDPFIYTTMAKWVHREVREEAMLEHIVQEHMLRKFGEVFYFKNNREIDVIANDYKIEIKKERSHKGYPKEVIVLSEDDIPLFLLREARG</sequence>
<dbReference type="InterPro" id="IPR025420">
    <property type="entry name" value="DUF4143"/>
</dbReference>
<dbReference type="Gene3D" id="3.40.50.300">
    <property type="entry name" value="P-loop containing nucleotide triphosphate hydrolases"/>
    <property type="match status" value="1"/>
</dbReference>
<dbReference type="InterPro" id="IPR003593">
    <property type="entry name" value="AAA+_ATPase"/>
</dbReference>
<dbReference type="OMA" id="VTSIDEW"/>
<dbReference type="RefSeq" id="WP_010979159.1">
    <property type="nucleotide sequence ID" value="NZ_BAABQO010000022.1"/>
</dbReference>
<gene>
    <name evidence="2" type="ORF">HA332_01135</name>
</gene>
<dbReference type="Proteomes" id="UP000646844">
    <property type="component" value="Unassembled WGS sequence"/>
</dbReference>
<dbReference type="PANTHER" id="PTHR33295:SF18">
    <property type="entry name" value="AAA+ ATPASE DOMAIN-CONTAINING PROTEIN"/>
    <property type="match status" value="1"/>
</dbReference>
<dbReference type="GO" id="GO:0005524">
    <property type="term" value="F:ATP binding"/>
    <property type="evidence" value="ECO:0007669"/>
    <property type="project" value="UniProtKB-KW"/>
</dbReference>
<keyword evidence="2" id="KW-0067">ATP-binding</keyword>
<dbReference type="Pfam" id="PF13173">
    <property type="entry name" value="AAA_14"/>
    <property type="match status" value="1"/>
</dbReference>
<evidence type="ECO:0000259" key="1">
    <source>
        <dbReference type="SMART" id="SM00382"/>
    </source>
</evidence>
<accession>A0A832WNE0</accession>
<evidence type="ECO:0000313" key="3">
    <source>
        <dbReference type="Proteomes" id="UP000646844"/>
    </source>
</evidence>
<dbReference type="InterPro" id="IPR041682">
    <property type="entry name" value="AAA_14"/>
</dbReference>
<feature type="domain" description="AAA+ ATPase" evidence="1">
    <location>
        <begin position="43"/>
        <end position="174"/>
    </location>
</feature>
<dbReference type="EMBL" id="DUJO01000004">
    <property type="protein sequence ID" value="HII73025.1"/>
    <property type="molecule type" value="Genomic_DNA"/>
</dbReference>
<dbReference type="SUPFAM" id="SSF52540">
    <property type="entry name" value="P-loop containing nucleoside triphosphate hydrolases"/>
    <property type="match status" value="1"/>
</dbReference>